<sequence>MSSSSKSLLRISANASNYRSRKRMRQESSDSTSSGSDSDGESDGSDDGYSIALRSIRRQIQAFKQNEETRYLGTMAHLGALGDAITDITNSRDRHKRRCKRRRRRERTLALREDSTNERITGVTQGAEDILGDSFKGSEIAAATDKLIPRSRQALIEQLTDGPSTPTLLRELDLEASRPPGNDSLIGPHDGTNRAPSEGGATARVASKAPVDEGMQHATPSTDRQDLTSAERGVHEVTRATDDEVSADALAFAAKKTKILSIRHRVQRALLPSVSRPRGDPDENVLIRVAEHFVKLEGFTHIEEEIFKYSKIHKVMREICKLPSVPGDNEYHFKCRAHDLLLRWKKPLAATHERLLTKDSTIEAPIPSGESQGSSSYAQSTPSHAETSHATWPPRDTQHLRADPRTPTSTSFPVAQSPAPVATMVAHTAPRLVMSEKARGKQRMAVDENYFSDGHMPQRDRGGPSEGKVVRDAARPLSRDQSEVRRKQLEADEALAISLAMTWESSQVSERHDEEIARHLQEKYNDDTFDSENDMESVFFYTTPAPRYTPHLEDSNQSQQINSEEARGVCTRDTEMKDVPAAVEGCQDECNQSQSDREDVQMDNVGDRLHAGTYNNSHAVTTSSKTAPAIQGNPAILQSIDAGHSGQPRPSQNGMKTPGPSAEDSDDGFQITHTRPVQTKAMDWDLPSHEWRKRHSLPGLSMPQNIPPPLFGMAKPAVAPRRQTIAQAPDDYGDDNPPRGTDRRPLAPNDKRLRNRYSLTYSEESDEDKEDKDSEDELTLNSHPKTPKMEKQDERASSHTASPTPLEATPITFGYNTPNQSARIGEEGRWNAAHTGGHEASRATQQSTPLGSAATAMTAKLAPADRSTRELLAHLNWGFPLNRSIAPARPILFSRSDISGVIGGGHVSTFVSPKDSAVENYGTTIAVFIMEGLNLYYPAAAMNHGIMITTRPHEWPTHKAASLFCHRQGGGWEYVGIYILASWSKMKKVEWNSMPDNFRVQWARHITSKCRNSKNGWSSRMLRDVGFLKDPTQMFDYEDIMELFIRVRQMLPSRLLLSGQSC</sequence>
<dbReference type="OrthoDB" id="62853at2759"/>
<organism evidence="3 4">
    <name type="scientific">Glutinoglossum americanum</name>
    <dbReference type="NCBI Taxonomy" id="1670608"/>
    <lineage>
        <taxon>Eukaryota</taxon>
        <taxon>Fungi</taxon>
        <taxon>Dikarya</taxon>
        <taxon>Ascomycota</taxon>
        <taxon>Pezizomycotina</taxon>
        <taxon>Geoglossomycetes</taxon>
        <taxon>Geoglossales</taxon>
        <taxon>Geoglossaceae</taxon>
        <taxon>Glutinoglossum</taxon>
    </lineage>
</organism>
<dbReference type="Pfam" id="PF20411">
    <property type="entry name" value="DUF6697"/>
    <property type="match status" value="1"/>
</dbReference>
<feature type="region of interest" description="Disordered" evidence="1">
    <location>
        <begin position="175"/>
        <end position="231"/>
    </location>
</feature>
<feature type="domain" description="DUF6697" evidence="2">
    <location>
        <begin position="893"/>
        <end position="1021"/>
    </location>
</feature>
<name>A0A9P8I888_9PEZI</name>
<feature type="compositionally biased region" description="Basic and acidic residues" evidence="1">
    <location>
        <begin position="787"/>
        <end position="797"/>
    </location>
</feature>
<feature type="compositionally biased region" description="Polar residues" evidence="1">
    <location>
        <begin position="369"/>
        <end position="390"/>
    </location>
</feature>
<evidence type="ECO:0000259" key="2">
    <source>
        <dbReference type="Pfam" id="PF20411"/>
    </source>
</evidence>
<dbReference type="InterPro" id="IPR046520">
    <property type="entry name" value="DUF6697"/>
</dbReference>
<dbReference type="Proteomes" id="UP000698800">
    <property type="component" value="Unassembled WGS sequence"/>
</dbReference>
<feature type="region of interest" description="Disordered" evidence="1">
    <location>
        <begin position="360"/>
        <end position="417"/>
    </location>
</feature>
<evidence type="ECO:0000313" key="3">
    <source>
        <dbReference type="EMBL" id="KAH0542683.1"/>
    </source>
</evidence>
<feature type="region of interest" description="Disordered" evidence="1">
    <location>
        <begin position="449"/>
        <end position="486"/>
    </location>
</feature>
<accession>A0A9P8I888</accession>
<dbReference type="EMBL" id="JAGHQL010000048">
    <property type="protein sequence ID" value="KAH0542683.1"/>
    <property type="molecule type" value="Genomic_DNA"/>
</dbReference>
<feature type="region of interest" description="Disordered" evidence="1">
    <location>
        <begin position="726"/>
        <end position="861"/>
    </location>
</feature>
<feature type="region of interest" description="Disordered" evidence="1">
    <location>
        <begin position="639"/>
        <end position="669"/>
    </location>
</feature>
<gene>
    <name evidence="3" type="ORF">FGG08_002916</name>
</gene>
<feature type="region of interest" description="Disordered" evidence="1">
    <location>
        <begin position="694"/>
        <end position="714"/>
    </location>
</feature>
<dbReference type="AlphaFoldDB" id="A0A9P8I888"/>
<feature type="compositionally biased region" description="Acidic residues" evidence="1">
    <location>
        <begin position="763"/>
        <end position="778"/>
    </location>
</feature>
<keyword evidence="4" id="KW-1185">Reference proteome</keyword>
<reference evidence="3" key="1">
    <citation type="submission" date="2021-03" db="EMBL/GenBank/DDBJ databases">
        <title>Comparative genomics and phylogenomic investigation of the class Geoglossomycetes provide insights into ecological specialization and systematics.</title>
        <authorList>
            <person name="Melie T."/>
            <person name="Pirro S."/>
            <person name="Miller A.N."/>
            <person name="Quandt A."/>
        </authorList>
    </citation>
    <scope>NUCLEOTIDE SEQUENCE</scope>
    <source>
        <strain evidence="3">GBOQ0MN5Z8</strain>
    </source>
</reference>
<comment type="caution">
    <text evidence="3">The sequence shown here is derived from an EMBL/GenBank/DDBJ whole genome shotgun (WGS) entry which is preliminary data.</text>
</comment>
<evidence type="ECO:0000313" key="4">
    <source>
        <dbReference type="Proteomes" id="UP000698800"/>
    </source>
</evidence>
<feature type="compositionally biased region" description="Basic and acidic residues" evidence="1">
    <location>
        <begin position="456"/>
        <end position="486"/>
    </location>
</feature>
<proteinExistence type="predicted"/>
<evidence type="ECO:0000256" key="1">
    <source>
        <dbReference type="SAM" id="MobiDB-lite"/>
    </source>
</evidence>
<feature type="region of interest" description="Disordered" evidence="1">
    <location>
        <begin position="1"/>
        <end position="48"/>
    </location>
</feature>
<feature type="compositionally biased region" description="Basic and acidic residues" evidence="1">
    <location>
        <begin position="736"/>
        <end position="752"/>
    </location>
</feature>
<protein>
    <recommendedName>
        <fullName evidence="2">DUF6697 domain-containing protein</fullName>
    </recommendedName>
</protein>